<dbReference type="Pfam" id="PF01927">
    <property type="entry name" value="Mut7-C"/>
    <property type="match status" value="1"/>
</dbReference>
<organism evidence="2">
    <name type="scientific">Accumulibacter regalis</name>
    <dbReference type="NCBI Taxonomy" id="522306"/>
    <lineage>
        <taxon>Bacteria</taxon>
        <taxon>Pseudomonadati</taxon>
        <taxon>Pseudomonadota</taxon>
        <taxon>Betaproteobacteria</taxon>
        <taxon>Candidatus Accumulibacter</taxon>
    </lineage>
</organism>
<feature type="domain" description="Mut7-C RNAse" evidence="1">
    <location>
        <begin position="1"/>
        <end position="139"/>
    </location>
</feature>
<dbReference type="PANTHER" id="PTHR39081:SF1">
    <property type="entry name" value="MUT7-C RNASE DOMAIN-CONTAINING PROTEIN"/>
    <property type="match status" value="1"/>
</dbReference>
<dbReference type="PANTHER" id="PTHR39081">
    <property type="entry name" value="MUT7-C DOMAIN-CONTAINING PROTEIN"/>
    <property type="match status" value="1"/>
</dbReference>
<dbReference type="KEGG" id="app:CAP2UW1_3099"/>
<evidence type="ECO:0000313" key="2">
    <source>
        <dbReference type="EMBL" id="ACV36372.1"/>
    </source>
</evidence>
<dbReference type="AlphaFoldDB" id="C7RUX7"/>
<reference evidence="2" key="2">
    <citation type="submission" date="2009-09" db="EMBL/GenBank/DDBJ databases">
        <title>Complete sequence of chromosome of Candidatus Accumulibacter phosphatis clade IIA str. UW-1.</title>
        <authorList>
            <consortium name="US DOE Joint Genome Institute"/>
            <person name="Martin H.G."/>
            <person name="Ivanova N."/>
            <person name="Kunin V."/>
            <person name="Warnecke F."/>
            <person name="Barry K."/>
            <person name="He S."/>
            <person name="Salamov A."/>
            <person name="Szeto E."/>
            <person name="Dalin E."/>
            <person name="Pangilinan J.L."/>
            <person name="Lapidus A."/>
            <person name="Lowry S."/>
            <person name="Kyrpides N.C."/>
            <person name="McMahon K.D."/>
            <person name="Hugenholtz P."/>
        </authorList>
    </citation>
    <scope>NUCLEOTIDE SEQUENCE [LARGE SCALE GENOMIC DNA]</scope>
    <source>
        <strain evidence="2">UW-1</strain>
    </source>
</reference>
<proteinExistence type="predicted"/>
<name>C7RUX7_ACCRE</name>
<dbReference type="eggNOG" id="COG1656">
    <property type="taxonomic scope" value="Bacteria"/>
</dbReference>
<sequence length="151" mass="17273">MKLLCDEMLKGLARWLRTAGHDVAMEPDGTADRRLIERAMAEERLLLTRDRSLLEIRGAQKVVLLLASNDLESSVRELTGRLGIDWLHQPFSRCSLCNTPLVAVERPADLPSDIVRAWFCTTCGKYYWRGGHVDRMRHRLQRWQGMPGGES</sequence>
<reference evidence="2" key="1">
    <citation type="submission" date="2009-08" db="EMBL/GenBank/DDBJ databases">
        <authorList>
            <consortium name="US DOE Joint Genome Institute"/>
            <person name="Lucas S."/>
            <person name="Copeland A."/>
            <person name="Lapidus A."/>
            <person name="Glavina del Rio T."/>
            <person name="Dalin E."/>
            <person name="Tice H."/>
            <person name="Bruce D."/>
            <person name="Barry K."/>
            <person name="Pitluck S."/>
            <person name="Lowry S."/>
            <person name="Larimer F."/>
            <person name="Land M."/>
            <person name="Hauser L."/>
            <person name="Kyrpides N."/>
            <person name="Ivanova N."/>
            <person name="McMahon K.D."/>
            <person name="Hugenholtz P."/>
        </authorList>
    </citation>
    <scope>NUCLEOTIDE SEQUENCE</scope>
    <source>
        <strain evidence="2">UW-1</strain>
    </source>
</reference>
<dbReference type="HOGENOM" id="CLU_112469_0_0_4"/>
<protein>
    <recommendedName>
        <fullName evidence="1">Mut7-C RNAse domain-containing protein</fullName>
    </recommendedName>
</protein>
<evidence type="ECO:0000259" key="1">
    <source>
        <dbReference type="Pfam" id="PF01927"/>
    </source>
</evidence>
<dbReference type="EMBL" id="CP001715">
    <property type="protein sequence ID" value="ACV36372.1"/>
    <property type="molecule type" value="Genomic_DNA"/>
</dbReference>
<gene>
    <name evidence="2" type="ordered locus">CAP2UW1_3099</name>
</gene>
<accession>C7RUX7</accession>
<dbReference type="InterPro" id="IPR002782">
    <property type="entry name" value="Mut7-C_RNAse_dom"/>
</dbReference>
<dbReference type="OrthoDB" id="9797655at2"/>